<protein>
    <submittedName>
        <fullName evidence="2">Uncharacterized protein</fullName>
    </submittedName>
</protein>
<sequence length="1362" mass="154979">MDTTMKETSNNNQPDATSTEDCSGVFHDGIEEPIVPRSIISTNFSEKAFDTILHLIKTENVSLFDEECSDSEDTISIISKPVDTKYINQPQVNMWCNVASTSGEKYVNISESKSQVFSDVELVKELVDSKITSKYTSSTSNTIMQLSSKPLSHICLQSCLWCEKPFRVLDNPYHISRIRSIDKQNEFLKIEPTLTIDSCLCDFCWKFLERSYRSNMAEKKTGDLSFLHRRTRLLERYPKKPSSKNKSQSRRCSMHYCSKPHVHKVSVEQYNTITQLLSTFEFYNFVFVPSRKTSPELLKFPFCLCNDDLAIIITITSCQICGDNLQEPFNTDDWLMYETWNWKLITNKMPLLLQAGMFLCMTCKRILSTESGAFPAVVLPKLLENINIMKQLRLKVYGPPPYNLYNICQEPTYCIAPPIVVPNMMKQQRVRSEIKVVFSNPLITATFHYEYDDDKNNTDTFITSTKLCIPKLEPIDEGLNSVKLEEGYVQAYMANEDPNVRGIEIPNSLIKNDDIKTEYIPDQNVSEDNYFTDTVTNYVVTTNMEDNKDLLHSYVKNEMSKNEDINQYPGIANINSLQNQYQIDNLKIEENGSEIIDSGIDVGNGHNEIKNYQNESEISDFSSQQQDVCNVAQYIAQYKNSTDLEENNQCINLINWVINTINKTEYLNESDNSMYSNITAVEPPKATESLKRKHTISNESVKKQRLNETNSSYDNSSIGDSTTSNINSAHPSTNASSILNMSSNCGNKHLPNSDFIDVQDLPSNVDEESINPQSDFMITNFPLINNIEPSDSESLSESIVLSDSDFMEFNPYIYSDDEVFSDTESEFSANASESELTETDWIIVTDDVNLDTIDDIIDTEDIVETDWIIVTDDVNLDTIDDLIDTEDFVDKNFETAISKIILDTNTTNHLNNLKEIKWTIVDDVKKSECVIESHGEVELHSGDEESHCIIISENGSNMVDSLIIYDDEIEQSSGDEESQTMVISENENNIIDSMIISYDEIKRSSSDKKSQCMIRSDNEEEFNNMNISDIISMSDINNMVNSQALKQLKPLSINNSRNKSGFFEFPCLQLTGDHSFNDVLPDVLPNELHEYFEDICEAIRFFFNDVENQSLKTLYSVIGNETDMLLYLMENLRMLYNGELILSDTACPSDQNYYTEQMETLYNHYGDPKFNINASKPLILPSSRLHQYSKRLSPTVEPLKIIDITSTSTSVQNSSNVLFTSLKDTATDISVSKIKNRCTPCKAKLPFPLFNPLSNRNIVPANIVSRSSKTRTICTKPLLSNITPYSPNDKSTLTPSIPHQTQIKVQLPSVVLKRKRDNTKVYYCPKILAPPPPAIPIPKAMRSSIMQTKLPILLQKNQHNFK</sequence>
<accession>A0A6G0ZI45</accession>
<reference evidence="2 3" key="1">
    <citation type="submission" date="2019-08" db="EMBL/GenBank/DDBJ databases">
        <title>Whole genome of Aphis craccivora.</title>
        <authorList>
            <person name="Voronova N.V."/>
            <person name="Shulinski R.S."/>
            <person name="Bandarenka Y.V."/>
            <person name="Zhorov D.G."/>
            <person name="Warner D."/>
        </authorList>
    </citation>
    <scope>NUCLEOTIDE SEQUENCE [LARGE SCALE GENOMIC DNA]</scope>
    <source>
        <strain evidence="2">180601</strain>
        <tissue evidence="2">Whole Body</tissue>
    </source>
</reference>
<feature type="region of interest" description="Disordered" evidence="1">
    <location>
        <begin position="686"/>
        <end position="727"/>
    </location>
</feature>
<proteinExistence type="predicted"/>
<feature type="compositionally biased region" description="Polar residues" evidence="1">
    <location>
        <begin position="707"/>
        <end position="727"/>
    </location>
</feature>
<evidence type="ECO:0000256" key="1">
    <source>
        <dbReference type="SAM" id="MobiDB-lite"/>
    </source>
</evidence>
<name>A0A6G0ZI45_APHCR</name>
<evidence type="ECO:0000313" key="2">
    <source>
        <dbReference type="EMBL" id="KAF0770862.1"/>
    </source>
</evidence>
<gene>
    <name evidence="2" type="ORF">FWK35_00010325</name>
</gene>
<feature type="region of interest" description="Disordered" evidence="1">
    <location>
        <begin position="1"/>
        <end position="24"/>
    </location>
</feature>
<dbReference type="OrthoDB" id="249703at2759"/>
<keyword evidence="3" id="KW-1185">Reference proteome</keyword>
<feature type="compositionally biased region" description="Polar residues" evidence="1">
    <location>
        <begin position="1"/>
        <end position="21"/>
    </location>
</feature>
<organism evidence="2 3">
    <name type="scientific">Aphis craccivora</name>
    <name type="common">Cowpea aphid</name>
    <dbReference type="NCBI Taxonomy" id="307492"/>
    <lineage>
        <taxon>Eukaryota</taxon>
        <taxon>Metazoa</taxon>
        <taxon>Ecdysozoa</taxon>
        <taxon>Arthropoda</taxon>
        <taxon>Hexapoda</taxon>
        <taxon>Insecta</taxon>
        <taxon>Pterygota</taxon>
        <taxon>Neoptera</taxon>
        <taxon>Paraneoptera</taxon>
        <taxon>Hemiptera</taxon>
        <taxon>Sternorrhyncha</taxon>
        <taxon>Aphidomorpha</taxon>
        <taxon>Aphidoidea</taxon>
        <taxon>Aphididae</taxon>
        <taxon>Aphidini</taxon>
        <taxon>Aphis</taxon>
        <taxon>Aphis</taxon>
    </lineage>
</organism>
<dbReference type="Proteomes" id="UP000478052">
    <property type="component" value="Unassembled WGS sequence"/>
</dbReference>
<comment type="caution">
    <text evidence="2">The sequence shown here is derived from an EMBL/GenBank/DDBJ whole genome shotgun (WGS) entry which is preliminary data.</text>
</comment>
<dbReference type="EMBL" id="VUJU01000377">
    <property type="protein sequence ID" value="KAF0770862.1"/>
    <property type="molecule type" value="Genomic_DNA"/>
</dbReference>
<evidence type="ECO:0000313" key="3">
    <source>
        <dbReference type="Proteomes" id="UP000478052"/>
    </source>
</evidence>